<evidence type="ECO:0000256" key="3">
    <source>
        <dbReference type="ARBA" id="ARBA00022692"/>
    </source>
</evidence>
<organism evidence="9 10">
    <name type="scientific">Campylobacter majalis</name>
    <dbReference type="NCBI Taxonomy" id="2790656"/>
    <lineage>
        <taxon>Bacteria</taxon>
        <taxon>Pseudomonadati</taxon>
        <taxon>Campylobacterota</taxon>
        <taxon>Epsilonproteobacteria</taxon>
        <taxon>Campylobacterales</taxon>
        <taxon>Campylobacteraceae</taxon>
        <taxon>Campylobacter</taxon>
    </lineage>
</organism>
<dbReference type="Proteomes" id="UP000789803">
    <property type="component" value="Unassembled WGS sequence"/>
</dbReference>
<evidence type="ECO:0000313" key="10">
    <source>
        <dbReference type="Proteomes" id="UP000789803"/>
    </source>
</evidence>
<evidence type="ECO:0000256" key="2">
    <source>
        <dbReference type="ARBA" id="ARBA00022475"/>
    </source>
</evidence>
<feature type="transmembrane region" description="Helical" evidence="7">
    <location>
        <begin position="171"/>
        <end position="190"/>
    </location>
</feature>
<feature type="domain" description="Threonine/serine exporter-like N-terminal" evidence="8">
    <location>
        <begin position="11"/>
        <end position="250"/>
    </location>
</feature>
<reference evidence="9 10" key="1">
    <citation type="submission" date="2020-11" db="EMBL/GenBank/DDBJ databases">
        <authorList>
            <person name="Peeters C."/>
        </authorList>
    </citation>
    <scope>NUCLEOTIDE SEQUENCE [LARGE SCALE GENOMIC DNA]</scope>
    <source>
        <strain evidence="9 10">LMG 7974</strain>
    </source>
</reference>
<evidence type="ECO:0000259" key="8">
    <source>
        <dbReference type="Pfam" id="PF06738"/>
    </source>
</evidence>
<comment type="similarity">
    <text evidence="6">Belongs to the ThrE exporter (TC 2.A.79) family.</text>
</comment>
<gene>
    <name evidence="9" type="ORF">LMG7974_00268</name>
</gene>
<evidence type="ECO:0000256" key="4">
    <source>
        <dbReference type="ARBA" id="ARBA00022989"/>
    </source>
</evidence>
<sequence>MNPNIDEFSEFLVAYTAKMLSIGTYTARVNRCVCRVAKAYGYNVSLTAFTKHFSISVVDRNDHSNHRTYVENIPFSPISFTHISELSALSWHVKDERYEFSKTVQIYNQICQITLNSHIKSLLLMSVASASFCRLFGGDFGGVLAVLVATFFGFLLRLYLAKNTIDIKIQYIIVAFISSFIAYLGVYFGFSLTPDATIGSSVLYMVPGVRLINAVLDVLNENVLVGISRGISAFLLIICMAAGVYITLSFSNIGLLNV</sequence>
<dbReference type="EMBL" id="CAJHOF010000002">
    <property type="protein sequence ID" value="CAD7287382.1"/>
    <property type="molecule type" value="Genomic_DNA"/>
</dbReference>
<keyword evidence="3 7" id="KW-0812">Transmembrane</keyword>
<evidence type="ECO:0000256" key="1">
    <source>
        <dbReference type="ARBA" id="ARBA00004651"/>
    </source>
</evidence>
<name>A0ABM8Q3N7_9BACT</name>
<evidence type="ECO:0000256" key="5">
    <source>
        <dbReference type="ARBA" id="ARBA00023136"/>
    </source>
</evidence>
<keyword evidence="5 7" id="KW-0472">Membrane</keyword>
<dbReference type="RefSeq" id="WP_229932092.1">
    <property type="nucleotide sequence ID" value="NZ_CAJHOF010000002.1"/>
</dbReference>
<dbReference type="InterPro" id="IPR050539">
    <property type="entry name" value="ThrE_Dicarb/AminoAcid_Exp"/>
</dbReference>
<evidence type="ECO:0000256" key="6">
    <source>
        <dbReference type="ARBA" id="ARBA00034125"/>
    </source>
</evidence>
<evidence type="ECO:0000256" key="7">
    <source>
        <dbReference type="SAM" id="Phobius"/>
    </source>
</evidence>
<accession>A0ABM8Q3N7</accession>
<feature type="transmembrane region" description="Helical" evidence="7">
    <location>
        <begin position="231"/>
        <end position="255"/>
    </location>
</feature>
<keyword evidence="10" id="KW-1185">Reference proteome</keyword>
<comment type="subcellular location">
    <subcellularLocation>
        <location evidence="1">Cell membrane</location>
        <topology evidence="1">Multi-pass membrane protein</topology>
    </subcellularLocation>
</comment>
<feature type="transmembrane region" description="Helical" evidence="7">
    <location>
        <begin position="140"/>
        <end position="159"/>
    </location>
</feature>
<dbReference type="Pfam" id="PF06738">
    <property type="entry name" value="ThrE"/>
    <property type="match status" value="1"/>
</dbReference>
<evidence type="ECO:0000313" key="9">
    <source>
        <dbReference type="EMBL" id="CAD7287382.1"/>
    </source>
</evidence>
<dbReference type="PANTHER" id="PTHR34390:SF2">
    <property type="entry name" value="SUCCINATE TRANSPORTER SUBUNIT YJJP-RELATED"/>
    <property type="match status" value="1"/>
</dbReference>
<dbReference type="PANTHER" id="PTHR34390">
    <property type="entry name" value="UPF0442 PROTEIN YJJB-RELATED"/>
    <property type="match status" value="1"/>
</dbReference>
<comment type="caution">
    <text evidence="9">The sequence shown here is derived from an EMBL/GenBank/DDBJ whole genome shotgun (WGS) entry which is preliminary data.</text>
</comment>
<proteinExistence type="inferred from homology"/>
<dbReference type="InterPro" id="IPR010619">
    <property type="entry name" value="ThrE-like_N"/>
</dbReference>
<keyword evidence="4 7" id="KW-1133">Transmembrane helix</keyword>
<protein>
    <recommendedName>
        <fullName evidence="8">Threonine/serine exporter-like N-terminal domain-containing protein</fullName>
    </recommendedName>
</protein>
<keyword evidence="2" id="KW-1003">Cell membrane</keyword>